<evidence type="ECO:0000256" key="6">
    <source>
        <dbReference type="ARBA" id="ARBA00022777"/>
    </source>
</evidence>
<dbReference type="InterPro" id="IPR050351">
    <property type="entry name" value="BphY/WalK/GraS-like"/>
</dbReference>
<proteinExistence type="predicted"/>
<dbReference type="SUPFAM" id="SSF47384">
    <property type="entry name" value="Homodimeric domain of signal transducing histidine kinase"/>
    <property type="match status" value="1"/>
</dbReference>
<dbReference type="PATRIC" id="fig|1121307.3.peg.783"/>
<keyword evidence="7" id="KW-0902">Two-component regulatory system</keyword>
<keyword evidence="5 12" id="KW-0808">Transferase</keyword>
<dbReference type="Pfam" id="PF00672">
    <property type="entry name" value="HAMP"/>
    <property type="match status" value="1"/>
</dbReference>
<comment type="caution">
    <text evidence="12">The sequence shown here is derived from an EMBL/GenBank/DDBJ whole genome shotgun (WGS) entry which is preliminary data.</text>
</comment>
<gene>
    <name evidence="12" type="primary">vanSB</name>
    <name evidence="12" type="ORF">CLCY_1c04180</name>
</gene>
<name>A0A0J8DA41_CLOCY</name>
<dbReference type="InterPro" id="IPR003661">
    <property type="entry name" value="HisK_dim/P_dom"/>
</dbReference>
<evidence type="ECO:0000256" key="3">
    <source>
        <dbReference type="ARBA" id="ARBA00012438"/>
    </source>
</evidence>
<organism evidence="12 13">
    <name type="scientific">Clostridium cylindrosporum DSM 605</name>
    <dbReference type="NCBI Taxonomy" id="1121307"/>
    <lineage>
        <taxon>Bacteria</taxon>
        <taxon>Bacillati</taxon>
        <taxon>Bacillota</taxon>
        <taxon>Clostridia</taxon>
        <taxon>Eubacteriales</taxon>
        <taxon>Clostridiaceae</taxon>
        <taxon>Clostridium</taxon>
    </lineage>
</organism>
<reference evidence="12 13" key="1">
    <citation type="submission" date="2015-06" db="EMBL/GenBank/DDBJ databases">
        <title>Draft genome sequence of the purine-degrading Clostridium cylindrosporum HC-1 (DSM 605).</title>
        <authorList>
            <person name="Poehlein A."/>
            <person name="Schiel-Bengelsdorf B."/>
            <person name="Bengelsdorf F."/>
            <person name="Daniel R."/>
            <person name="Duerre P."/>
        </authorList>
    </citation>
    <scope>NUCLEOTIDE SEQUENCE [LARGE SCALE GENOMIC DNA]</scope>
    <source>
        <strain evidence="12 13">DSM 605</strain>
    </source>
</reference>
<dbReference type="SMART" id="SM00304">
    <property type="entry name" value="HAMP"/>
    <property type="match status" value="1"/>
</dbReference>
<dbReference type="Proteomes" id="UP000036756">
    <property type="component" value="Unassembled WGS sequence"/>
</dbReference>
<evidence type="ECO:0000256" key="7">
    <source>
        <dbReference type="ARBA" id="ARBA00023012"/>
    </source>
</evidence>
<evidence type="ECO:0000256" key="1">
    <source>
        <dbReference type="ARBA" id="ARBA00000085"/>
    </source>
</evidence>
<evidence type="ECO:0000256" key="2">
    <source>
        <dbReference type="ARBA" id="ARBA00004370"/>
    </source>
</evidence>
<evidence type="ECO:0000313" key="12">
    <source>
        <dbReference type="EMBL" id="KMT21184.1"/>
    </source>
</evidence>
<comment type="subcellular location">
    <subcellularLocation>
        <location evidence="2">Membrane</location>
    </subcellularLocation>
</comment>
<feature type="domain" description="HAMP" evidence="11">
    <location>
        <begin position="193"/>
        <end position="245"/>
    </location>
</feature>
<dbReference type="Gene3D" id="1.10.287.130">
    <property type="match status" value="1"/>
</dbReference>
<dbReference type="PROSITE" id="PS50109">
    <property type="entry name" value="HIS_KIN"/>
    <property type="match status" value="1"/>
</dbReference>
<dbReference type="GO" id="GO:0005886">
    <property type="term" value="C:plasma membrane"/>
    <property type="evidence" value="ECO:0007669"/>
    <property type="project" value="TreeGrafter"/>
</dbReference>
<dbReference type="Gene3D" id="3.30.565.10">
    <property type="entry name" value="Histidine kinase-like ATPase, C-terminal domain"/>
    <property type="match status" value="1"/>
</dbReference>
<dbReference type="PRINTS" id="PR00344">
    <property type="entry name" value="BCTRLSENSOR"/>
</dbReference>
<dbReference type="EC" id="2.7.13.3" evidence="3"/>
<keyword evidence="9" id="KW-0472">Membrane</keyword>
<evidence type="ECO:0000256" key="4">
    <source>
        <dbReference type="ARBA" id="ARBA00022553"/>
    </source>
</evidence>
<feature type="coiled-coil region" evidence="8">
    <location>
        <begin position="226"/>
        <end position="264"/>
    </location>
</feature>
<keyword evidence="9" id="KW-1133">Transmembrane helix</keyword>
<dbReference type="SMART" id="SM00387">
    <property type="entry name" value="HATPase_c"/>
    <property type="match status" value="1"/>
</dbReference>
<dbReference type="RefSeq" id="WP_048571555.1">
    <property type="nucleotide sequence ID" value="NZ_LFVU01000028.1"/>
</dbReference>
<keyword evidence="8" id="KW-0175">Coiled coil</keyword>
<keyword evidence="9" id="KW-0812">Transmembrane</keyword>
<comment type="catalytic activity">
    <reaction evidence="1">
        <text>ATP + protein L-histidine = ADP + protein N-phospho-L-histidine.</text>
        <dbReference type="EC" id="2.7.13.3"/>
    </reaction>
</comment>
<accession>A0A0J8DA41</accession>
<protein>
    <recommendedName>
        <fullName evidence="3">histidine kinase</fullName>
        <ecNumber evidence="3">2.7.13.3</ecNumber>
    </recommendedName>
</protein>
<dbReference type="EMBL" id="LFVU01000028">
    <property type="protein sequence ID" value="KMT21184.1"/>
    <property type="molecule type" value="Genomic_DNA"/>
</dbReference>
<dbReference type="SUPFAM" id="SSF55874">
    <property type="entry name" value="ATPase domain of HSP90 chaperone/DNA topoisomerase II/histidine kinase"/>
    <property type="match status" value="1"/>
</dbReference>
<dbReference type="GO" id="GO:0016036">
    <property type="term" value="P:cellular response to phosphate starvation"/>
    <property type="evidence" value="ECO:0007669"/>
    <property type="project" value="TreeGrafter"/>
</dbReference>
<dbReference type="Gene3D" id="6.10.340.10">
    <property type="match status" value="1"/>
</dbReference>
<dbReference type="Pfam" id="PF00512">
    <property type="entry name" value="HisKA"/>
    <property type="match status" value="1"/>
</dbReference>
<dbReference type="OrthoDB" id="9762826at2"/>
<dbReference type="InterPro" id="IPR003594">
    <property type="entry name" value="HATPase_dom"/>
</dbReference>
<dbReference type="InterPro" id="IPR005467">
    <property type="entry name" value="His_kinase_dom"/>
</dbReference>
<feature type="transmembrane region" description="Helical" evidence="9">
    <location>
        <begin position="12"/>
        <end position="36"/>
    </location>
</feature>
<evidence type="ECO:0000256" key="8">
    <source>
        <dbReference type="SAM" id="Coils"/>
    </source>
</evidence>
<dbReference type="SUPFAM" id="SSF158472">
    <property type="entry name" value="HAMP domain-like"/>
    <property type="match status" value="1"/>
</dbReference>
<dbReference type="CDD" id="cd06225">
    <property type="entry name" value="HAMP"/>
    <property type="match status" value="1"/>
</dbReference>
<dbReference type="InterPro" id="IPR036097">
    <property type="entry name" value="HisK_dim/P_sf"/>
</dbReference>
<dbReference type="PROSITE" id="PS50885">
    <property type="entry name" value="HAMP"/>
    <property type="match status" value="1"/>
</dbReference>
<dbReference type="FunFam" id="3.30.565.10:FF:000006">
    <property type="entry name" value="Sensor histidine kinase WalK"/>
    <property type="match status" value="1"/>
</dbReference>
<dbReference type="InterPro" id="IPR003660">
    <property type="entry name" value="HAMP_dom"/>
</dbReference>
<evidence type="ECO:0000259" key="10">
    <source>
        <dbReference type="PROSITE" id="PS50109"/>
    </source>
</evidence>
<dbReference type="InterPro" id="IPR004358">
    <property type="entry name" value="Sig_transdc_His_kin-like_C"/>
</dbReference>
<feature type="transmembrane region" description="Helical" evidence="9">
    <location>
        <begin position="172"/>
        <end position="191"/>
    </location>
</feature>
<sequence>MIKFKNKSIRQKLFIITSISLFLSAFVIYLIVYAVLPSYYYKYKRNTIDSEIQTLIAKVRKEEFQNAKLYIDNFANRNNVSLSIHDNLGRIIYIPSSYITVIDKDTNTQFILVPGKYKNIENTFGFPQMNYSSGFYTSSQSIQFKDSAFPLILTVSAALQPIDEASKVILNLAPYILFIILGISSVGAYIYSRFIADPLIKVHKTAKKMAKLDFETICIVKSDDEIGELASSLNELSKNLKKTMDELENTNKQLKSDIEREREIESKRREFVATISHELKSPIAAAKGQIEGMINNIGVFKDREKYLRRSYSIINNMEKLVNEILYMSRIENYDFSPKLAEVNLSNLIKKIVGSEEYLSFSKKLTLEVDIQEGIIILADEKLILKALSNIINNAMKYSPEGEKIIINLKLIDNNANFSVINTGAQIDENDIKEIFKPFYRVEKSRNRSTGGSGLGLYIVKGILETHGVEYNLKSYDNKVEFTVKFHL</sequence>
<dbReference type="Pfam" id="PF02518">
    <property type="entry name" value="HATPase_c"/>
    <property type="match status" value="1"/>
</dbReference>
<evidence type="ECO:0000259" key="11">
    <source>
        <dbReference type="PROSITE" id="PS50885"/>
    </source>
</evidence>
<dbReference type="GO" id="GO:0004721">
    <property type="term" value="F:phosphoprotein phosphatase activity"/>
    <property type="evidence" value="ECO:0007669"/>
    <property type="project" value="TreeGrafter"/>
</dbReference>
<dbReference type="CDD" id="cd00082">
    <property type="entry name" value="HisKA"/>
    <property type="match status" value="1"/>
</dbReference>
<dbReference type="PANTHER" id="PTHR45453">
    <property type="entry name" value="PHOSPHATE REGULON SENSOR PROTEIN PHOR"/>
    <property type="match status" value="1"/>
</dbReference>
<evidence type="ECO:0000313" key="13">
    <source>
        <dbReference type="Proteomes" id="UP000036756"/>
    </source>
</evidence>
<dbReference type="GO" id="GO:0000155">
    <property type="term" value="F:phosphorelay sensor kinase activity"/>
    <property type="evidence" value="ECO:0007669"/>
    <property type="project" value="InterPro"/>
</dbReference>
<dbReference type="InterPro" id="IPR036890">
    <property type="entry name" value="HATPase_C_sf"/>
</dbReference>
<feature type="domain" description="Histidine kinase" evidence="10">
    <location>
        <begin position="274"/>
        <end position="487"/>
    </location>
</feature>
<evidence type="ECO:0000256" key="5">
    <source>
        <dbReference type="ARBA" id="ARBA00022679"/>
    </source>
</evidence>
<keyword evidence="13" id="KW-1185">Reference proteome</keyword>
<evidence type="ECO:0000256" key="9">
    <source>
        <dbReference type="SAM" id="Phobius"/>
    </source>
</evidence>
<dbReference type="STRING" id="1121307.CLCY_1c04180"/>
<dbReference type="AlphaFoldDB" id="A0A0J8DA41"/>
<keyword evidence="6" id="KW-0418">Kinase</keyword>
<keyword evidence="4" id="KW-0597">Phosphoprotein</keyword>
<dbReference type="PANTHER" id="PTHR45453:SF3">
    <property type="entry name" value="HISTIDINE KINASE"/>
    <property type="match status" value="1"/>
</dbReference>
<dbReference type="SMART" id="SM00388">
    <property type="entry name" value="HisKA"/>
    <property type="match status" value="1"/>
</dbReference>